<name>A0A061DJ37_THECC</name>
<dbReference type="InterPro" id="IPR036412">
    <property type="entry name" value="HAD-like_sf"/>
</dbReference>
<dbReference type="Proteomes" id="UP000026915">
    <property type="component" value="Chromosome 1"/>
</dbReference>
<dbReference type="InterPro" id="IPR023214">
    <property type="entry name" value="HAD_sf"/>
</dbReference>
<dbReference type="Pfam" id="PF12689">
    <property type="entry name" value="Acid_PPase"/>
    <property type="match status" value="2"/>
</dbReference>
<keyword evidence="2" id="KW-1185">Reference proteome</keyword>
<dbReference type="SUPFAM" id="SSF56784">
    <property type="entry name" value="HAD-like"/>
    <property type="match status" value="1"/>
</dbReference>
<organism evidence="1 2">
    <name type="scientific">Theobroma cacao</name>
    <name type="common">Cacao</name>
    <name type="synonym">Cocoa</name>
    <dbReference type="NCBI Taxonomy" id="3641"/>
    <lineage>
        <taxon>Eukaryota</taxon>
        <taxon>Viridiplantae</taxon>
        <taxon>Streptophyta</taxon>
        <taxon>Embryophyta</taxon>
        <taxon>Tracheophyta</taxon>
        <taxon>Spermatophyta</taxon>
        <taxon>Magnoliopsida</taxon>
        <taxon>eudicotyledons</taxon>
        <taxon>Gunneridae</taxon>
        <taxon>Pentapetalae</taxon>
        <taxon>rosids</taxon>
        <taxon>malvids</taxon>
        <taxon>Malvales</taxon>
        <taxon>Malvaceae</taxon>
        <taxon>Byttnerioideae</taxon>
        <taxon>Theobroma</taxon>
    </lineage>
</organism>
<proteinExistence type="predicted"/>
<accession>A0A061DJ37</accession>
<dbReference type="EMBL" id="CM001879">
    <property type="protein sequence ID" value="EOX91941.1"/>
    <property type="molecule type" value="Genomic_DNA"/>
</dbReference>
<reference evidence="1 2" key="1">
    <citation type="journal article" date="2013" name="Genome Biol.">
        <title>The genome sequence of the most widely cultivated cacao type and its use to identify candidate genes regulating pod color.</title>
        <authorList>
            <person name="Motamayor J.C."/>
            <person name="Mockaitis K."/>
            <person name="Schmutz J."/>
            <person name="Haiminen N."/>
            <person name="Iii D.L."/>
            <person name="Cornejo O."/>
            <person name="Findley S.D."/>
            <person name="Zheng P."/>
            <person name="Utro F."/>
            <person name="Royaert S."/>
            <person name="Saski C."/>
            <person name="Jenkins J."/>
            <person name="Podicheti R."/>
            <person name="Zhao M."/>
            <person name="Scheffler B.E."/>
            <person name="Stack J.C."/>
            <person name="Feltus F.A."/>
            <person name="Mustiga G.M."/>
            <person name="Amores F."/>
            <person name="Phillips W."/>
            <person name="Marelli J.P."/>
            <person name="May G.D."/>
            <person name="Shapiro H."/>
            <person name="Ma J."/>
            <person name="Bustamante C.D."/>
            <person name="Schnell R.J."/>
            <person name="Main D."/>
            <person name="Gilbert D."/>
            <person name="Parida L."/>
            <person name="Kuhn D.N."/>
        </authorList>
    </citation>
    <scope>NUCLEOTIDE SEQUENCE [LARGE SCALE GENOMIC DNA]</scope>
    <source>
        <strain evidence="2">cv. Matina 1-6</strain>
    </source>
</reference>
<dbReference type="PANTHER" id="PTHR17901:SF14">
    <property type="entry name" value="MAGNESIUM-DEPENDENT PHOSPHATASE 1"/>
    <property type="match status" value="1"/>
</dbReference>
<dbReference type="AlphaFoldDB" id="A0A061DJ37"/>
<evidence type="ECO:0000313" key="1">
    <source>
        <dbReference type="EMBL" id="EOX91941.1"/>
    </source>
</evidence>
<protein>
    <submittedName>
        <fullName evidence="1">Haloacid dehalogenase-like hydrolase superfamily protein isoform 2</fullName>
    </submittedName>
</protein>
<evidence type="ECO:0000313" key="2">
    <source>
        <dbReference type="Proteomes" id="UP000026915"/>
    </source>
</evidence>
<dbReference type="Gene3D" id="3.40.50.1000">
    <property type="entry name" value="HAD superfamily/HAD-like"/>
    <property type="match status" value="1"/>
</dbReference>
<keyword evidence="1" id="KW-0378">Hydrolase</keyword>
<dbReference type="PANTHER" id="PTHR17901">
    <property type="entry name" value="MAGNESIUM-DEPENDENT PHOSPHATASE 1 MDP1"/>
    <property type="match status" value="1"/>
</dbReference>
<sequence length="175" mass="20110">MGGEEKAKKEALEIISQFQKLPRLVVFDLDYTLWPFYCECCDEDETPYLYQHAKAILLAQIAKTFLDKLGIRSMFVAEEIFSSWTHKTEHFQRIHRRTGVPFSSMLFFDDEDRNIEAVSKMGVTSIYVGNGVNFRALRQGLSEFLQKSEPSSGSRQMYCLLSERIISTGSISTKL</sequence>
<dbReference type="InterPro" id="IPR010036">
    <property type="entry name" value="MDP_1_eu_arc"/>
</dbReference>
<gene>
    <name evidence="1" type="ORF">TCM_000984</name>
</gene>
<dbReference type="Gramene" id="EOX91941">
    <property type="protein sequence ID" value="EOX91941"/>
    <property type="gene ID" value="TCM_000984"/>
</dbReference>
<dbReference type="GO" id="GO:0016791">
    <property type="term" value="F:phosphatase activity"/>
    <property type="evidence" value="ECO:0007669"/>
    <property type="project" value="InterPro"/>
</dbReference>